<accession>A0A398DDD6</accession>
<evidence type="ECO:0000256" key="5">
    <source>
        <dbReference type="ARBA" id="ARBA00022801"/>
    </source>
</evidence>
<comment type="caution">
    <text evidence="11">Lacks conserved residue(s) required for the propagation of feature annotation.</text>
</comment>
<dbReference type="UniPathway" id="UPA00193"/>
<comment type="catalytic activity">
    <reaction evidence="11">
        <text>(6R)-5,10-methylene-5,6,7,8-tetrahydrofolate + NADP(+) = (6R)-5,10-methenyltetrahydrofolate + NADPH</text>
        <dbReference type="Rhea" id="RHEA:22812"/>
        <dbReference type="ChEBI" id="CHEBI:15636"/>
        <dbReference type="ChEBI" id="CHEBI:57455"/>
        <dbReference type="ChEBI" id="CHEBI:57783"/>
        <dbReference type="ChEBI" id="CHEBI:58349"/>
        <dbReference type="EC" id="1.5.1.5"/>
    </reaction>
</comment>
<evidence type="ECO:0000313" key="17">
    <source>
        <dbReference type="Proteomes" id="UP000266489"/>
    </source>
</evidence>
<comment type="catalytic activity">
    <reaction evidence="11">
        <text>(6R)-5,10-methenyltetrahydrofolate + H2O = (6R)-10-formyltetrahydrofolate + H(+)</text>
        <dbReference type="Rhea" id="RHEA:23700"/>
        <dbReference type="ChEBI" id="CHEBI:15377"/>
        <dbReference type="ChEBI" id="CHEBI:15378"/>
        <dbReference type="ChEBI" id="CHEBI:57455"/>
        <dbReference type="ChEBI" id="CHEBI:195366"/>
        <dbReference type="EC" id="3.5.4.9"/>
    </reaction>
</comment>
<evidence type="ECO:0000256" key="1">
    <source>
        <dbReference type="ARBA" id="ARBA00004777"/>
    </source>
</evidence>
<dbReference type="Pfam" id="PF02882">
    <property type="entry name" value="THF_DHG_CYH_C"/>
    <property type="match status" value="1"/>
</dbReference>
<dbReference type="InterPro" id="IPR020631">
    <property type="entry name" value="THF_DH/CycHdrlase_NAD-bd_dom"/>
</dbReference>
<keyword evidence="2 11" id="KW-0554">One-carbon metabolism</keyword>
<dbReference type="GO" id="GO:0004488">
    <property type="term" value="F:methylenetetrahydrofolate dehydrogenase (NADP+) activity"/>
    <property type="evidence" value="ECO:0007669"/>
    <property type="project" value="UniProtKB-UniRule"/>
</dbReference>
<evidence type="ECO:0000256" key="2">
    <source>
        <dbReference type="ARBA" id="ARBA00022563"/>
    </source>
</evidence>
<evidence type="ECO:0000256" key="10">
    <source>
        <dbReference type="ARBA" id="ARBA00023268"/>
    </source>
</evidence>
<evidence type="ECO:0000256" key="7">
    <source>
        <dbReference type="ARBA" id="ARBA00023002"/>
    </source>
</evidence>
<feature type="domain" description="Tetrahydrofolate dehydrogenase/cyclohydrolase catalytic" evidence="12">
    <location>
        <begin position="10"/>
        <end position="119"/>
    </location>
</feature>
<dbReference type="GO" id="GO:0035999">
    <property type="term" value="P:tetrahydrofolate interconversion"/>
    <property type="evidence" value="ECO:0007669"/>
    <property type="project" value="UniProtKB-UniRule"/>
</dbReference>
<feature type="binding site" evidence="11">
    <location>
        <position position="230"/>
    </location>
    <ligand>
        <name>NADP(+)</name>
        <dbReference type="ChEBI" id="CHEBI:58349"/>
    </ligand>
</feature>
<evidence type="ECO:0000256" key="6">
    <source>
        <dbReference type="ARBA" id="ARBA00022857"/>
    </source>
</evidence>
<reference evidence="16 17" key="1">
    <citation type="submission" date="2018-09" db="EMBL/GenBank/DDBJ databases">
        <title>Discovery and Ecogenomic Context for Candidatus Cryosericales, a Global Caldiserica Order Active in Thawing Permafrost.</title>
        <authorList>
            <person name="Martinez M.A."/>
            <person name="Woodcroft B.J."/>
            <person name="Ignacio Espinoza J.C."/>
            <person name="Zayed A."/>
            <person name="Singleton C.M."/>
            <person name="Boyd J."/>
            <person name="Li Y.-F."/>
            <person name="Purvine S."/>
            <person name="Maughan H."/>
            <person name="Hodgkins S.B."/>
            <person name="Anderson D."/>
            <person name="Sederholm M."/>
            <person name="Temperton B."/>
            <person name="Saleska S.R."/>
            <person name="Tyson G.W."/>
            <person name="Rich V.I."/>
        </authorList>
    </citation>
    <scope>NUCLEOTIDE SEQUENCE [LARGE SCALE GENOMIC DNA]</scope>
    <source>
        <strain evidence="15 17">SMC5</strain>
        <strain evidence="14 16">SMC6</strain>
    </source>
</reference>
<evidence type="ECO:0000313" key="14">
    <source>
        <dbReference type="EMBL" id="RIE10277.1"/>
    </source>
</evidence>
<dbReference type="InterPro" id="IPR046346">
    <property type="entry name" value="Aminoacid_DH-like_N_sf"/>
</dbReference>
<comment type="caution">
    <text evidence="15">The sequence shown here is derived from an EMBL/GenBank/DDBJ whole genome shotgun (WGS) entry which is preliminary data.</text>
</comment>
<evidence type="ECO:0000259" key="12">
    <source>
        <dbReference type="Pfam" id="PF00763"/>
    </source>
</evidence>
<dbReference type="AlphaFoldDB" id="A0A398DM98"/>
<evidence type="ECO:0000256" key="3">
    <source>
        <dbReference type="ARBA" id="ARBA00022605"/>
    </source>
</evidence>
<protein>
    <recommendedName>
        <fullName evidence="11">Bifunctional protein FolD</fullName>
    </recommendedName>
    <domain>
        <recommendedName>
            <fullName evidence="11">Methylenetetrahydrofolate dehydrogenase</fullName>
            <ecNumber evidence="11">1.5.1.5</ecNumber>
        </recommendedName>
    </domain>
    <domain>
        <recommendedName>
            <fullName evidence="11">Methenyltetrahydrofolate cyclohydrolase</fullName>
            <ecNumber evidence="11">3.5.4.9</ecNumber>
        </recommendedName>
    </domain>
</protein>
<evidence type="ECO:0000256" key="8">
    <source>
        <dbReference type="ARBA" id="ARBA00023102"/>
    </source>
</evidence>
<dbReference type="RefSeq" id="WP_119119680.1">
    <property type="nucleotide sequence ID" value="NZ_QXIT01000031.1"/>
</dbReference>
<dbReference type="PANTHER" id="PTHR48099">
    <property type="entry name" value="C-1-TETRAHYDROFOLATE SYNTHASE, CYTOPLASMIC-RELATED"/>
    <property type="match status" value="1"/>
</dbReference>
<gene>
    <name evidence="11" type="primary">folD</name>
    <name evidence="15" type="ORF">SMC5_03935</name>
    <name evidence="14" type="ORF">SMC6_01440</name>
</gene>
<proteinExistence type="inferred from homology"/>
<keyword evidence="10 11" id="KW-0511">Multifunctional enzyme</keyword>
<dbReference type="GO" id="GO:0000105">
    <property type="term" value="P:L-histidine biosynthetic process"/>
    <property type="evidence" value="ECO:0007669"/>
    <property type="project" value="UniProtKB-KW"/>
</dbReference>
<dbReference type="SUPFAM" id="SSF51735">
    <property type="entry name" value="NAD(P)-binding Rossmann-fold domains"/>
    <property type="match status" value="1"/>
</dbReference>
<dbReference type="EC" id="3.5.4.9" evidence="11"/>
<dbReference type="GO" id="GO:0006164">
    <property type="term" value="P:purine nucleotide biosynthetic process"/>
    <property type="evidence" value="ECO:0007669"/>
    <property type="project" value="UniProtKB-KW"/>
</dbReference>
<evidence type="ECO:0000259" key="13">
    <source>
        <dbReference type="Pfam" id="PF02882"/>
    </source>
</evidence>
<accession>A0A398DM98</accession>
<dbReference type="Proteomes" id="UP000266260">
    <property type="component" value="Unassembled WGS sequence"/>
</dbReference>
<keyword evidence="5 11" id="KW-0378">Hydrolase</keyword>
<dbReference type="InterPro" id="IPR036291">
    <property type="entry name" value="NAD(P)-bd_dom_sf"/>
</dbReference>
<evidence type="ECO:0000313" key="16">
    <source>
        <dbReference type="Proteomes" id="UP000266260"/>
    </source>
</evidence>
<keyword evidence="6 11" id="KW-0521">NADP</keyword>
<evidence type="ECO:0000256" key="11">
    <source>
        <dbReference type="HAMAP-Rule" id="MF_01576"/>
    </source>
</evidence>
<comment type="subunit">
    <text evidence="11">Homodimer.</text>
</comment>
<dbReference type="GO" id="GO:0004477">
    <property type="term" value="F:methenyltetrahydrofolate cyclohydrolase activity"/>
    <property type="evidence" value="ECO:0007669"/>
    <property type="project" value="UniProtKB-UniRule"/>
</dbReference>
<dbReference type="Gene3D" id="3.40.50.720">
    <property type="entry name" value="NAD(P)-binding Rossmann-like Domain"/>
    <property type="match status" value="1"/>
</dbReference>
<name>A0A398DM98_9BACT</name>
<dbReference type="InterPro" id="IPR020630">
    <property type="entry name" value="THF_DH/CycHdrlase_cat_dom"/>
</dbReference>
<dbReference type="PANTHER" id="PTHR48099:SF5">
    <property type="entry name" value="C-1-TETRAHYDROFOLATE SYNTHASE, CYTOPLASMIC"/>
    <property type="match status" value="1"/>
</dbReference>
<feature type="domain" description="Tetrahydrofolate dehydrogenase/cyclohydrolase NAD(P)-binding" evidence="13">
    <location>
        <begin position="138"/>
        <end position="278"/>
    </location>
</feature>
<dbReference type="EMBL" id="QXIT01000031">
    <property type="protein sequence ID" value="RIE10277.1"/>
    <property type="molecule type" value="Genomic_DNA"/>
</dbReference>
<dbReference type="GO" id="GO:0009086">
    <property type="term" value="P:methionine biosynthetic process"/>
    <property type="evidence" value="ECO:0007669"/>
    <property type="project" value="UniProtKB-KW"/>
</dbReference>
<comment type="similarity">
    <text evidence="11">Belongs to the tetrahydrofolate dehydrogenase/cyclohydrolase family.</text>
</comment>
<dbReference type="Pfam" id="PF00763">
    <property type="entry name" value="THF_DHG_CYH"/>
    <property type="match status" value="1"/>
</dbReference>
<dbReference type="SUPFAM" id="SSF53223">
    <property type="entry name" value="Aminoacid dehydrogenase-like, N-terminal domain"/>
    <property type="match status" value="1"/>
</dbReference>
<dbReference type="EMBL" id="QXIU01000099">
    <property type="protein sequence ID" value="RIE11981.1"/>
    <property type="molecule type" value="Genomic_DNA"/>
</dbReference>
<dbReference type="GO" id="GO:0005829">
    <property type="term" value="C:cytosol"/>
    <property type="evidence" value="ECO:0007669"/>
    <property type="project" value="TreeGrafter"/>
</dbReference>
<evidence type="ECO:0000256" key="9">
    <source>
        <dbReference type="ARBA" id="ARBA00023167"/>
    </source>
</evidence>
<keyword evidence="4 11" id="KW-0658">Purine biosynthesis</keyword>
<comment type="function">
    <text evidence="11">Catalyzes the oxidation of 5,10-methylenetetrahydrofolate to 5,10-methenyltetrahydrofolate and then the hydrolysis of 5,10-methenyltetrahydrofolate to 10-formyltetrahydrofolate.</text>
</comment>
<evidence type="ECO:0000313" key="15">
    <source>
        <dbReference type="EMBL" id="RIE11981.1"/>
    </source>
</evidence>
<dbReference type="OrthoDB" id="9803580at2"/>
<dbReference type="CDD" id="cd01080">
    <property type="entry name" value="NAD_bind_m-THF_DH_Cyclohyd"/>
    <property type="match status" value="1"/>
</dbReference>
<dbReference type="Proteomes" id="UP000266489">
    <property type="component" value="Unassembled WGS sequence"/>
</dbReference>
<keyword evidence="7 11" id="KW-0560">Oxidoreductase</keyword>
<dbReference type="HAMAP" id="MF_01576">
    <property type="entry name" value="THF_DHG_CYH"/>
    <property type="match status" value="1"/>
</dbReference>
<keyword evidence="3 11" id="KW-0028">Amino-acid biosynthesis</keyword>
<dbReference type="FunFam" id="3.40.50.720:FF:000094">
    <property type="entry name" value="Bifunctional protein FolD"/>
    <property type="match status" value="1"/>
</dbReference>
<feature type="binding site" evidence="11">
    <location>
        <begin position="164"/>
        <end position="166"/>
    </location>
    <ligand>
        <name>NADP(+)</name>
        <dbReference type="ChEBI" id="CHEBI:58349"/>
    </ligand>
</feature>
<dbReference type="Gene3D" id="3.40.50.10860">
    <property type="entry name" value="Leucine Dehydrogenase, chain A, domain 1"/>
    <property type="match status" value="1"/>
</dbReference>
<dbReference type="InterPro" id="IPR000672">
    <property type="entry name" value="THF_DH/CycHdrlase"/>
</dbReference>
<keyword evidence="9 11" id="KW-0486">Methionine biosynthesis</keyword>
<comment type="pathway">
    <text evidence="1 11">One-carbon metabolism; tetrahydrofolate interconversion.</text>
</comment>
<dbReference type="PRINTS" id="PR00085">
    <property type="entry name" value="THFDHDRGNASE"/>
</dbReference>
<dbReference type="EC" id="1.5.1.5" evidence="11"/>
<keyword evidence="8 11" id="KW-0368">Histidine biosynthesis</keyword>
<evidence type="ECO:0000256" key="4">
    <source>
        <dbReference type="ARBA" id="ARBA00022755"/>
    </source>
</evidence>
<sequence length="283" mass="30657">MGSIMEASLFTRKIEAEIIKEVERLKSEGHNPSLSVIVVGNSPSTMVYFKNMSHKGVELGFYVELRKIDESVGAAEVLDLIHRLNDSKDVDGILVGLPLPKEYDVDSILHGISPDKDVDAFHPFNMGQLMIGKPRFVPATARSIISLLENYGVRIQGKNAVVVGRSNIVGKPVASLLLQRDATVTVCHSKTVDLAKYTREADILVVSMGRPRAITAEYVKDGAVVIDVGINDVNGKIVGDVDFEGVRSKASLITPVPGGVGVLTTLMLFDNVLKAARLNTDKH</sequence>
<keyword evidence="16" id="KW-1185">Reference proteome</keyword>
<organism evidence="15 17">
    <name type="scientific">Candidatus Cryosericum odellii</name>
    <dbReference type="NCBI Taxonomy" id="2290917"/>
    <lineage>
        <taxon>Bacteria</taxon>
        <taxon>Pseudomonadati</taxon>
        <taxon>Caldisericota/Cryosericota group</taxon>
        <taxon>Candidatus Cryosericota</taxon>
        <taxon>Candidatus Cryosericia</taxon>
        <taxon>Candidatus Cryosericales</taxon>
        <taxon>Candidatus Cryosericaceae</taxon>
        <taxon>Candidatus Cryosericum</taxon>
    </lineage>
</organism>